<keyword evidence="5" id="KW-0460">Magnesium</keyword>
<reference evidence="7 8" key="2">
    <citation type="journal article" date="2010" name="Stand. Genomic Sci.">
        <title>Complete genome sequence of Desulfohalobium retbaense type strain (HR(100)).</title>
        <authorList>
            <person name="Spring S."/>
            <person name="Nolan M."/>
            <person name="Lapidus A."/>
            <person name="Glavina Del Rio T."/>
            <person name="Copeland A."/>
            <person name="Tice H."/>
            <person name="Cheng J.F."/>
            <person name="Lucas S."/>
            <person name="Land M."/>
            <person name="Chen F."/>
            <person name="Bruce D."/>
            <person name="Goodwin L."/>
            <person name="Pitluck S."/>
            <person name="Ivanova N."/>
            <person name="Mavromatis K."/>
            <person name="Mikhailova N."/>
            <person name="Pati A."/>
            <person name="Chen A."/>
            <person name="Palaniappan K."/>
            <person name="Hauser L."/>
            <person name="Chang Y.J."/>
            <person name="Jeffries C.D."/>
            <person name="Munk C."/>
            <person name="Kiss H."/>
            <person name="Chain P."/>
            <person name="Han C."/>
            <person name="Brettin T."/>
            <person name="Detter J.C."/>
            <person name="Schuler E."/>
            <person name="Goker M."/>
            <person name="Rohde M."/>
            <person name="Bristow J."/>
            <person name="Eisen J.A."/>
            <person name="Markowitz V."/>
            <person name="Hugenholtz P."/>
            <person name="Kyrpides N.C."/>
            <person name="Klenk H.P."/>
        </authorList>
    </citation>
    <scope>NUCLEOTIDE SEQUENCE [LARGE SCALE GENOMIC DNA]</scope>
    <source>
        <strain evidence="8">ATCC 49802 / DSM 20745 / S 6022</strain>
    </source>
</reference>
<dbReference type="SFLD" id="SFLDG01017">
    <property type="entry name" value="Polyprenyl_Transferase_Like"/>
    <property type="match status" value="1"/>
</dbReference>
<keyword evidence="8" id="KW-1185">Reference proteome</keyword>
<dbReference type="AlphaFoldDB" id="D1C131"/>
<dbReference type="Gene3D" id="1.10.600.10">
    <property type="entry name" value="Farnesyl Diphosphate Synthase"/>
    <property type="match status" value="1"/>
</dbReference>
<dbReference type="FunCoup" id="D1C131">
    <property type="interactions" value="375"/>
</dbReference>
<dbReference type="STRING" id="479434.Sthe_0510"/>
<reference evidence="8" key="1">
    <citation type="submission" date="2009-11" db="EMBL/GenBank/DDBJ databases">
        <title>The complete chromosome 1 of Sphaerobacter thermophilus DSM 20745.</title>
        <authorList>
            <person name="Lucas S."/>
            <person name="Copeland A."/>
            <person name="Lapidus A."/>
            <person name="Glavina del Rio T."/>
            <person name="Dalin E."/>
            <person name="Tice H."/>
            <person name="Bruce D."/>
            <person name="Goodwin L."/>
            <person name="Pitluck S."/>
            <person name="Kyrpides N."/>
            <person name="Mavromatis K."/>
            <person name="Ivanova N."/>
            <person name="Mikhailova N."/>
            <person name="LaButti K.M."/>
            <person name="Clum A."/>
            <person name="Sun H.I."/>
            <person name="Brettin T."/>
            <person name="Detter J.C."/>
            <person name="Han C."/>
            <person name="Larimer F."/>
            <person name="Land M."/>
            <person name="Hauser L."/>
            <person name="Markowitz V."/>
            <person name="Cheng J.F."/>
            <person name="Hugenholtz P."/>
            <person name="Woyke T."/>
            <person name="Wu D."/>
            <person name="Steenblock K."/>
            <person name="Schneider S."/>
            <person name="Pukall R."/>
            <person name="Goeker M."/>
            <person name="Klenk H.P."/>
            <person name="Eisen J.A."/>
        </authorList>
    </citation>
    <scope>NUCLEOTIDE SEQUENCE [LARGE SCALE GENOMIC DNA]</scope>
    <source>
        <strain evidence="8">ATCC 49802 / DSM 20745 / S 6022</strain>
    </source>
</reference>
<dbReference type="InterPro" id="IPR033749">
    <property type="entry name" value="Polyprenyl_synt_CS"/>
</dbReference>
<sequence length="321" mass="35421">MLSVMRADVARVEDRLREEVRVDFPFVGEILQGLIEAGGKRLRPLLLLLAARPFNYVFERLLPAAVGVELLHTASLIHDDTVDKAMLRRGRPTLNSLFNTETVILLGDYIFARSAMMAAATQNPRVVQVFASSLAHICDGQLREIFTARELQQSIDDYRKRIFGKTASLFAGSAEMGAILGEANDEQIDALRRFGGHLGMAFQIVDDVLDLRESTDQIGKPAGLDLRQGTITLPTMLFFQLNRGNGRHAELVRRVVGGHDATDEDYATATAVIRESGALEHALEIAAEYVRNAKEELRAIPAGEGRDMLEVLADHSLSRTS</sequence>
<gene>
    <name evidence="7" type="ordered locus">Sthe_0510</name>
</gene>
<evidence type="ECO:0000256" key="5">
    <source>
        <dbReference type="ARBA" id="ARBA00022842"/>
    </source>
</evidence>
<keyword evidence="4" id="KW-0479">Metal-binding</keyword>
<dbReference type="GO" id="GO:0008299">
    <property type="term" value="P:isoprenoid biosynthetic process"/>
    <property type="evidence" value="ECO:0007669"/>
    <property type="project" value="InterPro"/>
</dbReference>
<evidence type="ECO:0000313" key="7">
    <source>
        <dbReference type="EMBL" id="ACZ37948.1"/>
    </source>
</evidence>
<organism evidence="7 8">
    <name type="scientific">Sphaerobacter thermophilus (strain ATCC 49802 / DSM 20745 / KCCM 41009 / NCIMB 13125 / S 6022)</name>
    <dbReference type="NCBI Taxonomy" id="479434"/>
    <lineage>
        <taxon>Bacteria</taxon>
        <taxon>Pseudomonadati</taxon>
        <taxon>Thermomicrobiota</taxon>
        <taxon>Thermomicrobia</taxon>
        <taxon>Sphaerobacterales</taxon>
        <taxon>Sphaerobacterineae</taxon>
        <taxon>Sphaerobacteraceae</taxon>
        <taxon>Sphaerobacter</taxon>
    </lineage>
</organism>
<dbReference type="GO" id="GO:0004659">
    <property type="term" value="F:prenyltransferase activity"/>
    <property type="evidence" value="ECO:0007669"/>
    <property type="project" value="InterPro"/>
</dbReference>
<dbReference type="InParanoid" id="D1C131"/>
<accession>D1C131</accession>
<dbReference type="PROSITE" id="PS00723">
    <property type="entry name" value="POLYPRENYL_SYNTHASE_1"/>
    <property type="match status" value="1"/>
</dbReference>
<keyword evidence="3 6" id="KW-0808">Transferase</keyword>
<dbReference type="HOGENOM" id="CLU_014015_2_0_0"/>
<evidence type="ECO:0000256" key="6">
    <source>
        <dbReference type="RuleBase" id="RU004466"/>
    </source>
</evidence>
<dbReference type="eggNOG" id="COG0142">
    <property type="taxonomic scope" value="Bacteria"/>
</dbReference>
<dbReference type="PROSITE" id="PS00444">
    <property type="entry name" value="POLYPRENYL_SYNTHASE_2"/>
    <property type="match status" value="1"/>
</dbReference>
<dbReference type="InterPro" id="IPR008949">
    <property type="entry name" value="Isoprenoid_synthase_dom_sf"/>
</dbReference>
<name>D1C131_SPHTD</name>
<dbReference type="KEGG" id="sti:Sthe_0510"/>
<evidence type="ECO:0000256" key="3">
    <source>
        <dbReference type="ARBA" id="ARBA00022679"/>
    </source>
</evidence>
<proteinExistence type="inferred from homology"/>
<dbReference type="EMBL" id="CP001823">
    <property type="protein sequence ID" value="ACZ37948.1"/>
    <property type="molecule type" value="Genomic_DNA"/>
</dbReference>
<dbReference type="GO" id="GO:0046872">
    <property type="term" value="F:metal ion binding"/>
    <property type="evidence" value="ECO:0007669"/>
    <property type="project" value="UniProtKB-KW"/>
</dbReference>
<dbReference type="InterPro" id="IPR000092">
    <property type="entry name" value="Polyprenyl_synt"/>
</dbReference>
<dbReference type="CDD" id="cd00685">
    <property type="entry name" value="Trans_IPPS_HT"/>
    <property type="match status" value="1"/>
</dbReference>
<dbReference type="Pfam" id="PF00348">
    <property type="entry name" value="polyprenyl_synt"/>
    <property type="match status" value="1"/>
</dbReference>
<dbReference type="Proteomes" id="UP000002027">
    <property type="component" value="Chromosome 1"/>
</dbReference>
<evidence type="ECO:0000256" key="1">
    <source>
        <dbReference type="ARBA" id="ARBA00001946"/>
    </source>
</evidence>
<evidence type="ECO:0000313" key="8">
    <source>
        <dbReference type="Proteomes" id="UP000002027"/>
    </source>
</evidence>
<comment type="cofactor">
    <cofactor evidence="1">
        <name>Mg(2+)</name>
        <dbReference type="ChEBI" id="CHEBI:18420"/>
    </cofactor>
</comment>
<dbReference type="PANTHER" id="PTHR12001">
    <property type="entry name" value="GERANYLGERANYL PYROPHOSPHATE SYNTHASE"/>
    <property type="match status" value="1"/>
</dbReference>
<protein>
    <submittedName>
        <fullName evidence="7">Polyprenyl synthetase</fullName>
    </submittedName>
</protein>
<evidence type="ECO:0000256" key="4">
    <source>
        <dbReference type="ARBA" id="ARBA00022723"/>
    </source>
</evidence>
<dbReference type="SUPFAM" id="SSF48576">
    <property type="entry name" value="Terpenoid synthases"/>
    <property type="match status" value="1"/>
</dbReference>
<dbReference type="PANTHER" id="PTHR12001:SF69">
    <property type="entry name" value="ALL TRANS-POLYPRENYL-DIPHOSPHATE SYNTHASE PDSS1"/>
    <property type="match status" value="1"/>
</dbReference>
<comment type="similarity">
    <text evidence="2 6">Belongs to the FPP/GGPP synthase family.</text>
</comment>
<dbReference type="SFLD" id="SFLDS00005">
    <property type="entry name" value="Isoprenoid_Synthase_Type_I"/>
    <property type="match status" value="1"/>
</dbReference>
<evidence type="ECO:0000256" key="2">
    <source>
        <dbReference type="ARBA" id="ARBA00006706"/>
    </source>
</evidence>